<reference evidence="3" key="1">
    <citation type="submission" date="2024-08" db="EMBL/GenBank/DDBJ databases">
        <title>Phylogenomic analyses of a clade within the roseobacter group suggest taxonomic reassignments of species of the genera Aestuariivita, Citreicella, Loktanella, Nautella, Pelagibaca, Ruegeria, Thalassobius, Thiobacimonas and Tropicibacter, and the proposal o.</title>
        <authorList>
            <person name="Jeon C.O."/>
        </authorList>
    </citation>
    <scope>NUCLEOTIDE SEQUENCE</scope>
    <source>
        <strain evidence="3">SS1-5</strain>
    </source>
</reference>
<dbReference type="InterPro" id="IPR013325">
    <property type="entry name" value="RNA_pol_sigma_r2"/>
</dbReference>
<feature type="domain" description="RNA polymerase sigma-70 region 2" evidence="1">
    <location>
        <begin position="21"/>
        <end position="81"/>
    </location>
</feature>
<dbReference type="PANTHER" id="PTHR47756:SF2">
    <property type="entry name" value="BLL6612 PROTEIN"/>
    <property type="match status" value="1"/>
</dbReference>
<dbReference type="SUPFAM" id="SSF88659">
    <property type="entry name" value="Sigma3 and sigma4 domains of RNA polymerase sigma factors"/>
    <property type="match status" value="1"/>
</dbReference>
<evidence type="ECO:0000259" key="1">
    <source>
        <dbReference type="Pfam" id="PF04542"/>
    </source>
</evidence>
<dbReference type="InterPro" id="IPR014284">
    <property type="entry name" value="RNA_pol_sigma-70_dom"/>
</dbReference>
<dbReference type="Pfam" id="PF20239">
    <property type="entry name" value="DUF6596"/>
    <property type="match status" value="1"/>
</dbReference>
<gene>
    <name evidence="3" type="ORF">AABB31_02050</name>
</gene>
<dbReference type="Proteomes" id="UP001470809">
    <property type="component" value="Chromosome"/>
</dbReference>
<dbReference type="SUPFAM" id="SSF88946">
    <property type="entry name" value="Sigma2 domain of RNA polymerase sigma factors"/>
    <property type="match status" value="1"/>
</dbReference>
<accession>A0AAN0NKV8</accession>
<dbReference type="InterPro" id="IPR007627">
    <property type="entry name" value="RNA_pol_sigma70_r2"/>
</dbReference>
<dbReference type="GO" id="GO:0003700">
    <property type="term" value="F:DNA-binding transcription factor activity"/>
    <property type="evidence" value="ECO:0007669"/>
    <property type="project" value="InterPro"/>
</dbReference>
<dbReference type="Pfam" id="PF04542">
    <property type="entry name" value="Sigma70_r2"/>
    <property type="match status" value="1"/>
</dbReference>
<dbReference type="AlphaFoldDB" id="A0AAN0NKV8"/>
<evidence type="ECO:0000259" key="2">
    <source>
        <dbReference type="Pfam" id="PF20239"/>
    </source>
</evidence>
<protein>
    <submittedName>
        <fullName evidence="3">RNA polymerase sigma factor</fullName>
    </submittedName>
</protein>
<evidence type="ECO:0000313" key="3">
    <source>
        <dbReference type="EMBL" id="WZU67770.1"/>
    </source>
</evidence>
<dbReference type="RefSeq" id="WP_342077070.1">
    <property type="nucleotide sequence ID" value="NZ_CP151767.2"/>
</dbReference>
<dbReference type="NCBIfam" id="TIGR02937">
    <property type="entry name" value="sigma70-ECF"/>
    <property type="match status" value="1"/>
</dbReference>
<evidence type="ECO:0000313" key="4">
    <source>
        <dbReference type="Proteomes" id="UP001470809"/>
    </source>
</evidence>
<sequence length="284" mass="31447">MLPHLTTAQAIEAVVREEWGRILAALTKSLGDLQLAEDSLQDAIAKAMEVWPDAGLPNSPAAWLITTARRRANDRLRRDARFAARIPELSLLAEAAHTQTDDTQVIPDKRMEMIFTCCHPALEQKTQVALTLRTLGGLTTDAIAAAFLDKPEAMAQRLVRAKRKIAAAKIPYEVPDQNMLPERVKAVLAVIYLIFTEGYTTATSGQSRLNDEAIRLARIFHQLMPDEPEVAGLLALMLMHDARRLARLDADGDMVALADQNRARWDRSKIKQGDMILKDALALG</sequence>
<name>A0AAN0NKV8_9RHOB</name>
<dbReference type="InterPro" id="IPR046531">
    <property type="entry name" value="DUF6596"/>
</dbReference>
<dbReference type="PANTHER" id="PTHR47756">
    <property type="entry name" value="BLL6612 PROTEIN-RELATED"/>
    <property type="match status" value="1"/>
</dbReference>
<dbReference type="GO" id="GO:0006352">
    <property type="term" value="P:DNA-templated transcription initiation"/>
    <property type="evidence" value="ECO:0007669"/>
    <property type="project" value="InterPro"/>
</dbReference>
<dbReference type="EMBL" id="CP151767">
    <property type="protein sequence ID" value="WZU67770.1"/>
    <property type="molecule type" value="Genomic_DNA"/>
</dbReference>
<keyword evidence="4" id="KW-1185">Reference proteome</keyword>
<dbReference type="Gene3D" id="1.10.1740.10">
    <property type="match status" value="1"/>
</dbReference>
<dbReference type="InterPro" id="IPR013324">
    <property type="entry name" value="RNA_pol_sigma_r3/r4-like"/>
</dbReference>
<dbReference type="KEGG" id="yrh:AABB31_02050"/>
<organism evidence="3 4">
    <name type="scientific">Yoonia rhodophyticola</name>
    <dbReference type="NCBI Taxonomy" id="3137370"/>
    <lineage>
        <taxon>Bacteria</taxon>
        <taxon>Pseudomonadati</taxon>
        <taxon>Pseudomonadota</taxon>
        <taxon>Alphaproteobacteria</taxon>
        <taxon>Rhodobacterales</taxon>
        <taxon>Paracoccaceae</taxon>
        <taxon>Yoonia</taxon>
    </lineage>
</organism>
<proteinExistence type="predicted"/>
<feature type="domain" description="DUF6596" evidence="2">
    <location>
        <begin position="183"/>
        <end position="280"/>
    </location>
</feature>